<evidence type="ECO:0000313" key="1">
    <source>
        <dbReference type="EMBL" id="PAY21998.1"/>
    </source>
</evidence>
<dbReference type="Proteomes" id="UP000218810">
    <property type="component" value="Unassembled WGS sequence"/>
</dbReference>
<keyword evidence="2" id="KW-1185">Reference proteome</keyword>
<dbReference type="AlphaFoldDB" id="A0A2A2WLC6"/>
<gene>
    <name evidence="1" type="ORF">CEY15_15910</name>
</gene>
<accession>A0A2A2WLC6</accession>
<proteinExistence type="predicted"/>
<name>A0A2A2WLC6_9ACTN</name>
<dbReference type="EMBL" id="NTGA01000033">
    <property type="protein sequence ID" value="PAY21998.1"/>
    <property type="molecule type" value="Genomic_DNA"/>
</dbReference>
<organism evidence="1 2">
    <name type="scientific">Dietzia natronolimnaea</name>
    <dbReference type="NCBI Taxonomy" id="161920"/>
    <lineage>
        <taxon>Bacteria</taxon>
        <taxon>Bacillati</taxon>
        <taxon>Actinomycetota</taxon>
        <taxon>Actinomycetes</taxon>
        <taxon>Mycobacteriales</taxon>
        <taxon>Dietziaceae</taxon>
        <taxon>Dietzia</taxon>
    </lineage>
</organism>
<sequence>MVLTDESDTSQELVAAVPGRRNTPEVKTVVAPGGDRGDDHGRSIRSRLTNLGDYQFGALVDVEGDQLWTWLGDDGPCCGFSAEASAAHELVGVAATDLDRLVVALGRSEGPGADG</sequence>
<reference evidence="2" key="1">
    <citation type="submission" date="2017-09" db="EMBL/GenBank/DDBJ databases">
        <authorList>
            <person name="Zhang Y."/>
            <person name="Huang X."/>
            <person name="Liu J."/>
            <person name="Lu L."/>
            <person name="Peng K."/>
        </authorList>
    </citation>
    <scope>NUCLEOTIDE SEQUENCE [LARGE SCALE GENOMIC DNA]</scope>
    <source>
        <strain evidence="2">S-XJ-1</strain>
    </source>
</reference>
<evidence type="ECO:0000313" key="2">
    <source>
        <dbReference type="Proteomes" id="UP000218810"/>
    </source>
</evidence>
<comment type="caution">
    <text evidence="1">The sequence shown here is derived from an EMBL/GenBank/DDBJ whole genome shotgun (WGS) entry which is preliminary data.</text>
</comment>
<protein>
    <submittedName>
        <fullName evidence="1">Uncharacterized protein</fullName>
    </submittedName>
</protein>